<evidence type="ECO:0000256" key="3">
    <source>
        <dbReference type="ARBA" id="ARBA00031834"/>
    </source>
</evidence>
<keyword evidence="2" id="KW-0809">Transit peptide</keyword>
<dbReference type="Proteomes" id="UP001165120">
    <property type="component" value="Unassembled WGS sequence"/>
</dbReference>
<proteinExistence type="predicted"/>
<evidence type="ECO:0000259" key="4">
    <source>
        <dbReference type="Pfam" id="PF01926"/>
    </source>
</evidence>
<comment type="caution">
    <text evidence="5">The sequence shown here is derived from an EMBL/GenBank/DDBJ whole genome shotgun (WGS) entry which is preliminary data.</text>
</comment>
<dbReference type="AlphaFoldDB" id="A0A9W6SXQ4"/>
<dbReference type="PANTHER" id="PTHR46434:SF1">
    <property type="entry name" value="GENETIC INTERACTOR OF PROHIBITINS 3, MITOCHONDRIAL"/>
    <property type="match status" value="1"/>
</dbReference>
<dbReference type="Pfam" id="PF01926">
    <property type="entry name" value="MMR_HSR1"/>
    <property type="match status" value="1"/>
</dbReference>
<protein>
    <recommendedName>
        <fullName evidence="1">Genetic interactor of prohibitins 3, mitochondrial</fullName>
    </recommendedName>
    <alternativeName>
        <fullName evidence="3">Found in mitochondrial proteome protein 38</fullName>
    </alternativeName>
</protein>
<dbReference type="SUPFAM" id="SSF52540">
    <property type="entry name" value="P-loop containing nucleoside triphosphate hydrolases"/>
    <property type="match status" value="1"/>
</dbReference>
<sequence>MIILNCSRRSLFGCFNAVKNSKINNVSKKSINLTNAKVIQTCIRRNYNNIPRSKLKDFRSEVSKLNGKNKNLSWDLMAPTISMVFNSISKKSNRNLIVCLSARDFPATIDYDLVSFIEDFANSSDQPKVYFAITFCDSIIPIPSPPKLENNLKNFINHSISQLLNIPRFSTILLNNKDKSSIDEFFQTIIEEKKSNDTEIFDDSISDYHSQNSLYYVIGETNTGKSTIVKELMKRCRDDTNGFYDISASPCTTRSNKPHISPSYGISLVDTPGYLPKNGGIYNSLPKQLREHVLTQYPSHAESNKEHEWRPLTLSRLTQESNSETINNSKRFSSLLSIPNVFYLSIPENQKLYFKKRIYGKPKTVKILNEDISEYLNKTYKKNWKILQLPNFTGSIDLVFRGLGYITIANTLEYNNNDPNWSLYVPESLDVLIRVNIEEFIHGREIQESEIVAASLYRS</sequence>
<dbReference type="Gene3D" id="3.40.50.300">
    <property type="entry name" value="P-loop containing nucleotide triphosphate hydrolases"/>
    <property type="match status" value="1"/>
</dbReference>
<gene>
    <name evidence="5" type="ORF">Cboi02_000148500</name>
</gene>
<evidence type="ECO:0000313" key="5">
    <source>
        <dbReference type="EMBL" id="GME68215.1"/>
    </source>
</evidence>
<feature type="domain" description="G" evidence="4">
    <location>
        <begin position="217"/>
        <end position="281"/>
    </location>
</feature>
<keyword evidence="6" id="KW-1185">Reference proteome</keyword>
<evidence type="ECO:0000313" key="6">
    <source>
        <dbReference type="Proteomes" id="UP001165120"/>
    </source>
</evidence>
<dbReference type="InterPro" id="IPR050896">
    <property type="entry name" value="Mito_lipid_metab_GTPase"/>
</dbReference>
<evidence type="ECO:0000256" key="1">
    <source>
        <dbReference type="ARBA" id="ARBA00018901"/>
    </source>
</evidence>
<dbReference type="InterPro" id="IPR006073">
    <property type="entry name" value="GTP-bd"/>
</dbReference>
<accession>A0A9W6SXQ4</accession>
<reference evidence="5" key="1">
    <citation type="submission" date="2023-04" db="EMBL/GenBank/DDBJ databases">
        <title>Candida boidinii NBRC 10035.</title>
        <authorList>
            <person name="Ichikawa N."/>
            <person name="Sato H."/>
            <person name="Tonouchi N."/>
        </authorList>
    </citation>
    <scope>NUCLEOTIDE SEQUENCE</scope>
    <source>
        <strain evidence="5">NBRC 10035</strain>
    </source>
</reference>
<dbReference type="InterPro" id="IPR027417">
    <property type="entry name" value="P-loop_NTPase"/>
</dbReference>
<dbReference type="EMBL" id="BSXN01000356">
    <property type="protein sequence ID" value="GME68215.1"/>
    <property type="molecule type" value="Genomic_DNA"/>
</dbReference>
<name>A0A9W6SXQ4_CANBO</name>
<dbReference type="GO" id="GO:0005739">
    <property type="term" value="C:mitochondrion"/>
    <property type="evidence" value="ECO:0007669"/>
    <property type="project" value="TreeGrafter"/>
</dbReference>
<organism evidence="5 6">
    <name type="scientific">Candida boidinii</name>
    <name type="common">Yeast</name>
    <dbReference type="NCBI Taxonomy" id="5477"/>
    <lineage>
        <taxon>Eukaryota</taxon>
        <taxon>Fungi</taxon>
        <taxon>Dikarya</taxon>
        <taxon>Ascomycota</taxon>
        <taxon>Saccharomycotina</taxon>
        <taxon>Pichiomycetes</taxon>
        <taxon>Pichiales</taxon>
        <taxon>Pichiaceae</taxon>
        <taxon>Ogataea</taxon>
        <taxon>Ogataea/Candida clade</taxon>
    </lineage>
</organism>
<dbReference type="GO" id="GO:0005525">
    <property type="term" value="F:GTP binding"/>
    <property type="evidence" value="ECO:0007669"/>
    <property type="project" value="InterPro"/>
</dbReference>
<evidence type="ECO:0000256" key="2">
    <source>
        <dbReference type="ARBA" id="ARBA00022946"/>
    </source>
</evidence>
<dbReference type="PANTHER" id="PTHR46434">
    <property type="entry name" value="GENETIC INTERACTOR OF PROHIBITINS 3, MITOCHONDRIAL"/>
    <property type="match status" value="1"/>
</dbReference>